<sequence>MSFILDDRETESDDLSSSKTSQFKLGLQKGFFQNSLKPRAKKMEGEQKKSGAKIRSKPIETGFDSDDNEPISFRKRLKGPKKDIGSVSVRPVEDNMDNGCCEGGDVLGLAINEGVVEHKSKVKVKKTKIGSKRERNRGDAPVYDTLETLGSQIEDQKEEGSLPSGFKSFFGSKGGRLIIMYFSEGTICPTQKSHMSSCSKQNSRVQNLEDGLSPTSECISELSKSVVARISRTASASNVVCKDLKAEDGCTTVTYLSSSNFVSEHSKTVKHQRHDNRFCQSSNCMEVFHCRGIKDERLVDHGVSNVKEESMMDPCVSNRVCDENCSFSGQVDSLDVQSLKNGLMLCSIRKVNTLVHDVVKVPTSASVQFEDIDGFCDQKSNKVLRDAWDHQSKNVSTPCISKAENQISFSSSRKEISQPSMVDEIPNKLCRCSSDRIHKPAYEGILGGSLNNLSSNSSQHYARMEKAAKTETALDFDQCPKACLHVQPHLADSTFASPKIEETCGDCDVPNGYGDKSYLASVSPKRKNAATSDGKLCLNNAMSDEVDKDACNYQMNHRGNSETFVHPSESSISIQKHSPVLHQSIHSEDATKGNCVPSHDYLSINEETNGASSMSITPEENESCPEDAVSIPDSEIKDGKLSSVQRGARKAKKRRLGTWLTKGILIGKS</sequence>
<evidence type="ECO:0000313" key="2">
    <source>
        <dbReference type="EMBL" id="KAF2324656.1"/>
    </source>
</evidence>
<comment type="caution">
    <text evidence="2">The sequence shown here is derived from an EMBL/GenBank/DDBJ whole genome shotgun (WGS) entry which is preliminary data.</text>
</comment>
<feature type="region of interest" description="Disordered" evidence="1">
    <location>
        <begin position="36"/>
        <end position="73"/>
    </location>
</feature>
<organism evidence="2 3">
    <name type="scientific">Hevea brasiliensis</name>
    <name type="common">Para rubber tree</name>
    <name type="synonym">Siphonia brasiliensis</name>
    <dbReference type="NCBI Taxonomy" id="3981"/>
    <lineage>
        <taxon>Eukaryota</taxon>
        <taxon>Viridiplantae</taxon>
        <taxon>Streptophyta</taxon>
        <taxon>Embryophyta</taxon>
        <taxon>Tracheophyta</taxon>
        <taxon>Spermatophyta</taxon>
        <taxon>Magnoliopsida</taxon>
        <taxon>eudicotyledons</taxon>
        <taxon>Gunneridae</taxon>
        <taxon>Pentapetalae</taxon>
        <taxon>rosids</taxon>
        <taxon>fabids</taxon>
        <taxon>Malpighiales</taxon>
        <taxon>Euphorbiaceae</taxon>
        <taxon>Crotonoideae</taxon>
        <taxon>Micrandreae</taxon>
        <taxon>Hevea</taxon>
    </lineage>
</organism>
<accession>A0A6A6NHU9</accession>
<feature type="region of interest" description="Disordered" evidence="1">
    <location>
        <begin position="611"/>
        <end position="633"/>
    </location>
</feature>
<gene>
    <name evidence="2" type="ORF">GH714_015951</name>
</gene>
<reference evidence="2 3" key="1">
    <citation type="journal article" date="2020" name="Mol. Plant">
        <title>The Chromosome-Based Rubber Tree Genome Provides New Insights into Spurge Genome Evolution and Rubber Biosynthesis.</title>
        <authorList>
            <person name="Liu J."/>
            <person name="Shi C."/>
            <person name="Shi C.C."/>
            <person name="Li W."/>
            <person name="Zhang Q.J."/>
            <person name="Zhang Y."/>
            <person name="Li K."/>
            <person name="Lu H.F."/>
            <person name="Shi C."/>
            <person name="Zhu S.T."/>
            <person name="Xiao Z.Y."/>
            <person name="Nan H."/>
            <person name="Yue Y."/>
            <person name="Zhu X.G."/>
            <person name="Wu Y."/>
            <person name="Hong X.N."/>
            <person name="Fan G.Y."/>
            <person name="Tong Y."/>
            <person name="Zhang D."/>
            <person name="Mao C.L."/>
            <person name="Liu Y.L."/>
            <person name="Hao S.J."/>
            <person name="Liu W.Q."/>
            <person name="Lv M.Q."/>
            <person name="Zhang H.B."/>
            <person name="Liu Y."/>
            <person name="Hu-Tang G.R."/>
            <person name="Wang J.P."/>
            <person name="Wang J.H."/>
            <person name="Sun Y.H."/>
            <person name="Ni S.B."/>
            <person name="Chen W.B."/>
            <person name="Zhang X.C."/>
            <person name="Jiao Y.N."/>
            <person name="Eichler E.E."/>
            <person name="Li G.H."/>
            <person name="Liu X."/>
            <person name="Gao L.Z."/>
        </authorList>
    </citation>
    <scope>NUCLEOTIDE SEQUENCE [LARGE SCALE GENOMIC DNA]</scope>
    <source>
        <strain evidence="3">cv. GT1</strain>
        <tissue evidence="2">Leaf</tissue>
    </source>
</reference>
<dbReference type="EMBL" id="JAAGAX010000001">
    <property type="protein sequence ID" value="KAF2324656.1"/>
    <property type="molecule type" value="Genomic_DNA"/>
</dbReference>
<feature type="region of interest" description="Disordered" evidence="1">
    <location>
        <begin position="1"/>
        <end position="21"/>
    </location>
</feature>
<proteinExistence type="predicted"/>
<name>A0A6A6NHU9_HEVBR</name>
<protein>
    <submittedName>
        <fullName evidence="2">Uncharacterized protein</fullName>
    </submittedName>
</protein>
<evidence type="ECO:0000256" key="1">
    <source>
        <dbReference type="SAM" id="MobiDB-lite"/>
    </source>
</evidence>
<keyword evidence="3" id="KW-1185">Reference proteome</keyword>
<evidence type="ECO:0000313" key="3">
    <source>
        <dbReference type="Proteomes" id="UP000467840"/>
    </source>
</evidence>
<dbReference type="AlphaFoldDB" id="A0A6A6NHU9"/>
<dbReference type="Proteomes" id="UP000467840">
    <property type="component" value="Chromosome 5"/>
</dbReference>